<dbReference type="GO" id="GO:0042562">
    <property type="term" value="F:hormone binding"/>
    <property type="evidence" value="ECO:0007669"/>
    <property type="project" value="TreeGrafter"/>
</dbReference>
<keyword evidence="2" id="KW-0812">Transmembrane</keyword>
<evidence type="ECO:0000256" key="5">
    <source>
        <dbReference type="ARBA" id="ARBA00023136"/>
    </source>
</evidence>
<dbReference type="CDD" id="cd00112">
    <property type="entry name" value="LDLa"/>
    <property type="match status" value="2"/>
</dbReference>
<accession>A0AAD4JTD2</accession>
<name>A0AAD4JTD2_9MUSC</name>
<protein>
    <recommendedName>
        <fullName evidence="10">Sushi domain-containing protein</fullName>
    </recommendedName>
</protein>
<dbReference type="Gene3D" id="2.10.70.10">
    <property type="entry name" value="Complement Module, domain 1"/>
    <property type="match status" value="1"/>
</dbReference>
<feature type="disulfide bond" evidence="9">
    <location>
        <begin position="59"/>
        <end position="77"/>
    </location>
</feature>
<comment type="subcellular location">
    <subcellularLocation>
        <location evidence="1">Membrane</location>
        <topology evidence="1">Single-pass membrane protein</topology>
    </subcellularLocation>
</comment>
<evidence type="ECO:0000256" key="4">
    <source>
        <dbReference type="ARBA" id="ARBA00022989"/>
    </source>
</evidence>
<dbReference type="AlphaFoldDB" id="A0AAD4JTD2"/>
<dbReference type="SUPFAM" id="SSF57424">
    <property type="entry name" value="LDL receptor-like module"/>
    <property type="match status" value="2"/>
</dbReference>
<comment type="caution">
    <text evidence="9">Lacks conserved residue(s) required for the propagation of feature annotation.</text>
</comment>
<dbReference type="PANTHER" id="PTHR22722:SF15">
    <property type="entry name" value="LOW-DENSITY LIPOPROTEIN RECEPTOR-RELATED"/>
    <property type="match status" value="1"/>
</dbReference>
<feature type="disulfide bond" evidence="9">
    <location>
        <begin position="52"/>
        <end position="64"/>
    </location>
</feature>
<dbReference type="InterPro" id="IPR051221">
    <property type="entry name" value="LDLR-related"/>
</dbReference>
<gene>
    <name evidence="11" type="ORF">KR093_005663</name>
</gene>
<dbReference type="PROSITE" id="PS50068">
    <property type="entry name" value="LDLRA_2"/>
    <property type="match status" value="2"/>
</dbReference>
<dbReference type="PANTHER" id="PTHR22722">
    <property type="entry name" value="LOW-DENSITY LIPOPROTEIN RECEPTOR-RELATED PROTEIN 2-RELATED"/>
    <property type="match status" value="1"/>
</dbReference>
<dbReference type="SUPFAM" id="SSF57535">
    <property type="entry name" value="Complement control module/SCR domain"/>
    <property type="match status" value="1"/>
</dbReference>
<keyword evidence="7" id="KW-0675">Receptor</keyword>
<dbReference type="Pfam" id="PF00084">
    <property type="entry name" value="Sushi"/>
    <property type="match status" value="1"/>
</dbReference>
<proteinExistence type="predicted"/>
<evidence type="ECO:0000256" key="8">
    <source>
        <dbReference type="ARBA" id="ARBA00023180"/>
    </source>
</evidence>
<dbReference type="GO" id="GO:0016324">
    <property type="term" value="C:apical plasma membrane"/>
    <property type="evidence" value="ECO:0007669"/>
    <property type="project" value="TreeGrafter"/>
</dbReference>
<evidence type="ECO:0000313" key="11">
    <source>
        <dbReference type="EMBL" id="KAH8359283.1"/>
    </source>
</evidence>
<dbReference type="Gene3D" id="4.10.400.10">
    <property type="entry name" value="Low-density Lipoprotein Receptor"/>
    <property type="match status" value="2"/>
</dbReference>
<feature type="non-terminal residue" evidence="11">
    <location>
        <position position="251"/>
    </location>
</feature>
<reference evidence="11" key="1">
    <citation type="journal article" date="2021" name="Mol. Ecol. Resour.">
        <title>Phylogenomic analyses of the genus Drosophila reveals genomic signals of climate adaptation.</title>
        <authorList>
            <person name="Li F."/>
            <person name="Rane R.V."/>
            <person name="Luria V."/>
            <person name="Xiong Z."/>
            <person name="Chen J."/>
            <person name="Li Z."/>
            <person name="Catullo R.A."/>
            <person name="Griffin P.C."/>
            <person name="Schiffer M."/>
            <person name="Pearce S."/>
            <person name="Lee S.F."/>
            <person name="McElroy K."/>
            <person name="Stocker A."/>
            <person name="Shirriffs J."/>
            <person name="Cockerell F."/>
            <person name="Coppin C."/>
            <person name="Sgro C.M."/>
            <person name="Karger A."/>
            <person name="Cain J.W."/>
            <person name="Weber J.A."/>
            <person name="Santpere G."/>
            <person name="Kirschner M.W."/>
            <person name="Hoffmann A.A."/>
            <person name="Oakeshott J.G."/>
            <person name="Zhang G."/>
        </authorList>
    </citation>
    <scope>NUCLEOTIDE SEQUENCE</scope>
    <source>
        <strain evidence="11">BGI-SZ-2011g</strain>
    </source>
</reference>
<dbReference type="InterPro" id="IPR035976">
    <property type="entry name" value="Sushi/SCR/CCP_sf"/>
</dbReference>
<feature type="domain" description="Sushi" evidence="10">
    <location>
        <begin position="150"/>
        <end position="197"/>
    </location>
</feature>
<evidence type="ECO:0000313" key="12">
    <source>
        <dbReference type="Proteomes" id="UP001200034"/>
    </source>
</evidence>
<dbReference type="PRINTS" id="PR00261">
    <property type="entry name" value="LDLRECEPTOR"/>
</dbReference>
<dbReference type="InterPro" id="IPR002172">
    <property type="entry name" value="LDrepeatLR_classA_rpt"/>
</dbReference>
<evidence type="ECO:0000256" key="7">
    <source>
        <dbReference type="ARBA" id="ARBA00023170"/>
    </source>
</evidence>
<evidence type="ECO:0000256" key="3">
    <source>
        <dbReference type="ARBA" id="ARBA00022737"/>
    </source>
</evidence>
<keyword evidence="8" id="KW-0325">Glycoprotein</keyword>
<keyword evidence="5" id="KW-0472">Membrane</keyword>
<keyword evidence="4" id="KW-1133">Transmembrane helix</keyword>
<dbReference type="InterPro" id="IPR036055">
    <property type="entry name" value="LDL_receptor-like_sf"/>
</dbReference>
<dbReference type="SMART" id="SM00192">
    <property type="entry name" value="LDLa"/>
    <property type="match status" value="2"/>
</dbReference>
<dbReference type="InterPro" id="IPR000436">
    <property type="entry name" value="Sushi_SCR_CCP_dom"/>
</dbReference>
<organism evidence="11 12">
    <name type="scientific">Drosophila rubida</name>
    <dbReference type="NCBI Taxonomy" id="30044"/>
    <lineage>
        <taxon>Eukaryota</taxon>
        <taxon>Metazoa</taxon>
        <taxon>Ecdysozoa</taxon>
        <taxon>Arthropoda</taxon>
        <taxon>Hexapoda</taxon>
        <taxon>Insecta</taxon>
        <taxon>Pterygota</taxon>
        <taxon>Neoptera</taxon>
        <taxon>Endopterygota</taxon>
        <taxon>Diptera</taxon>
        <taxon>Brachycera</taxon>
        <taxon>Muscomorpha</taxon>
        <taxon>Ephydroidea</taxon>
        <taxon>Drosophilidae</taxon>
        <taxon>Drosophila</taxon>
    </lineage>
</organism>
<dbReference type="GO" id="GO:0006898">
    <property type="term" value="P:receptor-mediated endocytosis"/>
    <property type="evidence" value="ECO:0007669"/>
    <property type="project" value="TreeGrafter"/>
</dbReference>
<keyword evidence="12" id="KW-1185">Reference proteome</keyword>
<comment type="caution">
    <text evidence="11">The sequence shown here is derived from an EMBL/GenBank/DDBJ whole genome shotgun (WGS) entry which is preliminary data.</text>
</comment>
<dbReference type="PROSITE" id="PS01209">
    <property type="entry name" value="LDLRA_1"/>
    <property type="match status" value="2"/>
</dbReference>
<dbReference type="InterPro" id="IPR023415">
    <property type="entry name" value="LDLR_class-A_CS"/>
</dbReference>
<keyword evidence="3" id="KW-0677">Repeat</keyword>
<evidence type="ECO:0000256" key="9">
    <source>
        <dbReference type="PROSITE-ProRule" id="PRU00124"/>
    </source>
</evidence>
<dbReference type="CDD" id="cd00033">
    <property type="entry name" value="CCP"/>
    <property type="match status" value="1"/>
</dbReference>
<dbReference type="Proteomes" id="UP001200034">
    <property type="component" value="Unassembled WGS sequence"/>
</dbReference>
<evidence type="ECO:0000256" key="2">
    <source>
        <dbReference type="ARBA" id="ARBA00022692"/>
    </source>
</evidence>
<evidence type="ECO:0000259" key="10">
    <source>
        <dbReference type="Pfam" id="PF00084"/>
    </source>
</evidence>
<keyword evidence="6 9" id="KW-1015">Disulfide bond</keyword>
<evidence type="ECO:0000256" key="1">
    <source>
        <dbReference type="ARBA" id="ARBA00004167"/>
    </source>
</evidence>
<sequence length="251" mass="27889">MLIRIICSDQVYPEFQCKRSKECIPYSKMCDGTENCDDASDEFNEYCVGKQCSEESFRCGYGACIAKTAACNHAIDCRDGSDELSIICNNWHNISAGKTWDISRWKITNASSAHYSDDSLPPTATAELGSEERSCLVPSDDNAIHLQAMYHGFPYIRGDPVPHRMAVRLSCNANHVLQGVSVNTCENGKWRAPWAECIRICERSRITNDASIKAICSYEGRVIDCLKDNLLVNTIAETECAVGYKSERAAS</sequence>
<dbReference type="Pfam" id="PF00057">
    <property type="entry name" value="Ldl_recept_a"/>
    <property type="match status" value="2"/>
</dbReference>
<dbReference type="GO" id="GO:0043235">
    <property type="term" value="C:receptor complex"/>
    <property type="evidence" value="ECO:0007669"/>
    <property type="project" value="TreeGrafter"/>
</dbReference>
<dbReference type="EMBL" id="JAJJHW010003409">
    <property type="protein sequence ID" value="KAH8359283.1"/>
    <property type="molecule type" value="Genomic_DNA"/>
</dbReference>
<evidence type="ECO:0000256" key="6">
    <source>
        <dbReference type="ARBA" id="ARBA00023157"/>
    </source>
</evidence>